<keyword evidence="4" id="KW-0410">Iron transport</keyword>
<keyword evidence="8" id="KW-0406">Ion transport</keyword>
<evidence type="ECO:0000256" key="12">
    <source>
        <dbReference type="PROSITE-ProRule" id="PRU01360"/>
    </source>
</evidence>
<accession>A0A401G2X5</accession>
<dbReference type="Pfam" id="PF07715">
    <property type="entry name" value="Plug"/>
    <property type="match status" value="1"/>
</dbReference>
<evidence type="ECO:0000259" key="14">
    <source>
        <dbReference type="Pfam" id="PF00593"/>
    </source>
</evidence>
<dbReference type="InterPro" id="IPR012910">
    <property type="entry name" value="Plug_dom"/>
</dbReference>
<keyword evidence="17" id="KW-1185">Reference proteome</keyword>
<evidence type="ECO:0000256" key="3">
    <source>
        <dbReference type="ARBA" id="ARBA00022452"/>
    </source>
</evidence>
<evidence type="ECO:0000256" key="7">
    <source>
        <dbReference type="ARBA" id="ARBA00023004"/>
    </source>
</evidence>
<reference evidence="17" key="1">
    <citation type="submission" date="2017-11" db="EMBL/GenBank/DDBJ databases">
        <authorList>
            <person name="Watanabe M."/>
            <person name="Kojima H."/>
        </authorList>
    </citation>
    <scope>NUCLEOTIDE SEQUENCE [LARGE SCALE GENOMIC DNA]</scope>
    <source>
        <strain evidence="17">Tokyo 01</strain>
    </source>
</reference>
<dbReference type="GO" id="GO:0015344">
    <property type="term" value="F:siderophore uptake transmembrane transporter activity"/>
    <property type="evidence" value="ECO:0007669"/>
    <property type="project" value="TreeGrafter"/>
</dbReference>
<reference evidence="17" key="2">
    <citation type="submission" date="2019-01" db="EMBL/GenBank/DDBJ databases">
        <title>Genome sequence of Desulfonema ishimotonii strain Tokyo 01.</title>
        <authorList>
            <person name="Fukui M."/>
        </authorList>
    </citation>
    <scope>NUCLEOTIDE SEQUENCE [LARGE SCALE GENOMIC DNA]</scope>
    <source>
        <strain evidence="17">Tokyo 01</strain>
    </source>
</reference>
<dbReference type="InterPro" id="IPR000531">
    <property type="entry name" value="Beta-barrel_TonB"/>
</dbReference>
<evidence type="ECO:0000256" key="11">
    <source>
        <dbReference type="ARBA" id="ARBA00023237"/>
    </source>
</evidence>
<keyword evidence="6" id="KW-0732">Signal</keyword>
<evidence type="ECO:0000256" key="1">
    <source>
        <dbReference type="ARBA" id="ARBA00004571"/>
    </source>
</evidence>
<keyword evidence="2 12" id="KW-0813">Transport</keyword>
<name>A0A401G2X5_9BACT</name>
<keyword evidence="3 12" id="KW-1134">Transmembrane beta strand</keyword>
<evidence type="ECO:0000256" key="9">
    <source>
        <dbReference type="ARBA" id="ARBA00023077"/>
    </source>
</evidence>
<evidence type="ECO:0000256" key="13">
    <source>
        <dbReference type="RuleBase" id="RU003357"/>
    </source>
</evidence>
<dbReference type="RefSeq" id="WP_166405241.1">
    <property type="nucleotide sequence ID" value="NZ_BEXT01000001.1"/>
</dbReference>
<dbReference type="PANTHER" id="PTHR32552">
    <property type="entry name" value="FERRICHROME IRON RECEPTOR-RELATED"/>
    <property type="match status" value="1"/>
</dbReference>
<dbReference type="Proteomes" id="UP000288096">
    <property type="component" value="Unassembled WGS sequence"/>
</dbReference>
<comment type="caution">
    <text evidence="16">The sequence shown here is derived from an EMBL/GenBank/DDBJ whole genome shotgun (WGS) entry which is preliminary data.</text>
</comment>
<evidence type="ECO:0000256" key="2">
    <source>
        <dbReference type="ARBA" id="ARBA00022448"/>
    </source>
</evidence>
<dbReference type="Gene3D" id="2.170.130.10">
    <property type="entry name" value="TonB-dependent receptor, plug domain"/>
    <property type="match status" value="1"/>
</dbReference>
<proteinExistence type="inferred from homology"/>
<keyword evidence="11 12" id="KW-0998">Cell outer membrane</keyword>
<dbReference type="AlphaFoldDB" id="A0A401G2X5"/>
<dbReference type="CDD" id="cd01347">
    <property type="entry name" value="ligand_gated_channel"/>
    <property type="match status" value="1"/>
</dbReference>
<evidence type="ECO:0000259" key="15">
    <source>
        <dbReference type="Pfam" id="PF07715"/>
    </source>
</evidence>
<dbReference type="GO" id="GO:0009279">
    <property type="term" value="C:cell outer membrane"/>
    <property type="evidence" value="ECO:0007669"/>
    <property type="project" value="UniProtKB-SubCell"/>
</dbReference>
<feature type="domain" description="TonB-dependent receptor plug" evidence="15">
    <location>
        <begin position="48"/>
        <end position="153"/>
    </location>
</feature>
<evidence type="ECO:0000256" key="8">
    <source>
        <dbReference type="ARBA" id="ARBA00023065"/>
    </source>
</evidence>
<dbReference type="PROSITE" id="PS52016">
    <property type="entry name" value="TONB_DEPENDENT_REC_3"/>
    <property type="match status" value="1"/>
</dbReference>
<feature type="domain" description="TonB-dependent receptor-like beta-barrel" evidence="14">
    <location>
        <begin position="224"/>
        <end position="674"/>
    </location>
</feature>
<comment type="similarity">
    <text evidence="12 13">Belongs to the TonB-dependent receptor family.</text>
</comment>
<keyword evidence="9 13" id="KW-0798">TonB box</keyword>
<gene>
    <name evidence="16" type="ORF">DENIS_4469</name>
</gene>
<protein>
    <submittedName>
        <fullName evidence="16">TonB-dependent receptor</fullName>
    </submittedName>
</protein>
<keyword evidence="7" id="KW-0408">Iron</keyword>
<dbReference type="Gene3D" id="2.40.170.20">
    <property type="entry name" value="TonB-dependent receptor, beta-barrel domain"/>
    <property type="match status" value="1"/>
</dbReference>
<keyword evidence="5 12" id="KW-0812">Transmembrane</keyword>
<evidence type="ECO:0000313" key="16">
    <source>
        <dbReference type="EMBL" id="GBC63475.1"/>
    </source>
</evidence>
<dbReference type="InterPro" id="IPR039426">
    <property type="entry name" value="TonB-dep_rcpt-like"/>
</dbReference>
<dbReference type="InterPro" id="IPR036942">
    <property type="entry name" value="Beta-barrel_TonB_sf"/>
</dbReference>
<keyword evidence="10 12" id="KW-0472">Membrane</keyword>
<evidence type="ECO:0000256" key="5">
    <source>
        <dbReference type="ARBA" id="ARBA00022692"/>
    </source>
</evidence>
<comment type="subcellular location">
    <subcellularLocation>
        <location evidence="1 12">Cell outer membrane</location>
        <topology evidence="1 12">Multi-pass membrane protein</topology>
    </subcellularLocation>
</comment>
<dbReference type="PANTHER" id="PTHR32552:SF68">
    <property type="entry name" value="FERRICHROME OUTER MEMBRANE TRANSPORTER_PHAGE RECEPTOR"/>
    <property type="match status" value="1"/>
</dbReference>
<evidence type="ECO:0000256" key="10">
    <source>
        <dbReference type="ARBA" id="ARBA00023136"/>
    </source>
</evidence>
<evidence type="ECO:0000313" key="17">
    <source>
        <dbReference type="Proteomes" id="UP000288096"/>
    </source>
</evidence>
<sequence>MKGLKSIVILVGIVIFCLPPIVGAYDTTQETVKLREIVVSTPGTDRKLVDTPASITVITGEEIEEMGARNIVDVVESIPGIVKDSDSRNRLTFRGNRSSQSAGVLVLIDGVPTNTGISGYSEYDAIPIANIEKIEVIRSSGSIAFGPDAARGAINIITKKGETGAPKVKASASYGSWETWKASASVGGSVAKTDYAFSASGMDTEGYEDDQRQMGAARLASGYNFSEDTRLGISLDWRKVDYDTIYGKSKWQVDNYRRDSIFPTSETDSTLVHYRENENENAGMSLTFNTDKTNYFINGLASYDNTDHVYDYIPKRLNTTYNKNSSYYDYCEDRDQDRYLGKISGGYHFFFDGVQYTPVFGVEYEKIEFDQEKSYPWSPIPLSSSQESAVAGGAIDTERERYGAFMTNELDFGEHWELNFSGRIDSVDYTVKNKVPDEVTKDHEDFSWDITPAFHPCPDSTIYVSASRSYWYPVLQYYTYAMKYGDDENRAEDLEPEEYLTYELGYKHYFGPKFSLALTAYFMTVKDKFLSLYDESDWKGYRNVGESEHRGIELEMDGRLCSFFGYRIRGAYQDAEWEDATFRAYVWGDTPADDTRENVDISGQKVPHVPEFTGTLGLDFYFLDHFKFSTDVNYHGKQYVDVLNRYEISDYMTADAKLSYTRENYKIWLLANNLFDREVENEFNETGRRNADGTPNALYYPLDGLYLEAGVSFEF</sequence>
<dbReference type="InterPro" id="IPR037066">
    <property type="entry name" value="Plug_dom_sf"/>
</dbReference>
<organism evidence="16 17">
    <name type="scientific">Desulfonema ishimotonii</name>
    <dbReference type="NCBI Taxonomy" id="45657"/>
    <lineage>
        <taxon>Bacteria</taxon>
        <taxon>Pseudomonadati</taxon>
        <taxon>Thermodesulfobacteriota</taxon>
        <taxon>Desulfobacteria</taxon>
        <taxon>Desulfobacterales</taxon>
        <taxon>Desulfococcaceae</taxon>
        <taxon>Desulfonema</taxon>
    </lineage>
</organism>
<evidence type="ECO:0000256" key="4">
    <source>
        <dbReference type="ARBA" id="ARBA00022496"/>
    </source>
</evidence>
<keyword evidence="16" id="KW-0675">Receptor</keyword>
<dbReference type="EMBL" id="BEXT01000001">
    <property type="protein sequence ID" value="GBC63475.1"/>
    <property type="molecule type" value="Genomic_DNA"/>
</dbReference>
<evidence type="ECO:0000256" key="6">
    <source>
        <dbReference type="ARBA" id="ARBA00022729"/>
    </source>
</evidence>
<dbReference type="SUPFAM" id="SSF56935">
    <property type="entry name" value="Porins"/>
    <property type="match status" value="1"/>
</dbReference>
<dbReference type="Pfam" id="PF00593">
    <property type="entry name" value="TonB_dep_Rec_b-barrel"/>
    <property type="match status" value="1"/>
</dbReference>